<evidence type="ECO:0000256" key="1">
    <source>
        <dbReference type="SAM" id="SignalP"/>
    </source>
</evidence>
<dbReference type="OrthoDB" id="126772at2759"/>
<proteinExistence type="predicted"/>
<sequence length="97" mass="11148">MAAFPLVTVTVFLLVSMTGEQALFTAFVKRDYSRWPKPPCEMYYPPDPTNDLYCPNVTAPVCTTLGHTYQNECHFCVAQWDYGSHIQFDKYGKCHDK</sequence>
<dbReference type="SUPFAM" id="SSF100895">
    <property type="entry name" value="Kazal-type serine protease inhibitors"/>
    <property type="match status" value="1"/>
</dbReference>
<accession>A0A7E6CSX2</accession>
<evidence type="ECO:0000259" key="2">
    <source>
        <dbReference type="PROSITE" id="PS51465"/>
    </source>
</evidence>
<dbReference type="GO" id="GO:0004867">
    <property type="term" value="F:serine-type endopeptidase inhibitor activity"/>
    <property type="evidence" value="ECO:0007669"/>
    <property type="project" value="UniProtKB-KW"/>
</dbReference>
<dbReference type="KEGG" id="pdic:118497954"/>
<dbReference type="InterPro" id="IPR036058">
    <property type="entry name" value="Kazal_dom_sf"/>
</dbReference>
<reference evidence="4" key="1">
    <citation type="submission" date="2025-08" db="UniProtKB">
        <authorList>
            <consortium name="RefSeq"/>
        </authorList>
    </citation>
    <scope>IDENTIFICATION</scope>
    <source>
        <tissue evidence="4">Muscle</tissue>
    </source>
</reference>
<dbReference type="GeneID" id="118497954"/>
<dbReference type="AlphaFoldDB" id="A0A7E6CSX2"/>
<dbReference type="PROSITE" id="PS51465">
    <property type="entry name" value="KAZAL_2"/>
    <property type="match status" value="1"/>
</dbReference>
<keyword evidence="1" id="KW-0732">Signal</keyword>
<dbReference type="PANTHER" id="PTHR21312">
    <property type="entry name" value="SERINE PROTEASE INHIBITOR"/>
    <property type="match status" value="1"/>
</dbReference>
<dbReference type="Proteomes" id="UP000504628">
    <property type="component" value="Chromosome 13"/>
</dbReference>
<dbReference type="Pfam" id="PF00050">
    <property type="entry name" value="Kazal_1"/>
    <property type="match status" value="1"/>
</dbReference>
<organism evidence="3 4">
    <name type="scientific">Phyllostomus discolor</name>
    <name type="common">pale spear-nosed bat</name>
    <dbReference type="NCBI Taxonomy" id="89673"/>
    <lineage>
        <taxon>Eukaryota</taxon>
        <taxon>Metazoa</taxon>
        <taxon>Chordata</taxon>
        <taxon>Craniata</taxon>
        <taxon>Vertebrata</taxon>
        <taxon>Euteleostomi</taxon>
        <taxon>Mammalia</taxon>
        <taxon>Eutheria</taxon>
        <taxon>Laurasiatheria</taxon>
        <taxon>Chiroptera</taxon>
        <taxon>Yangochiroptera</taxon>
        <taxon>Phyllostomidae</taxon>
        <taxon>Phyllostominae</taxon>
        <taxon>Phyllostomus</taxon>
    </lineage>
</organism>
<dbReference type="RefSeq" id="XP_035870135.1">
    <property type="nucleotide sequence ID" value="XM_036014242.1"/>
</dbReference>
<feature type="domain" description="Kazal-like" evidence="2">
    <location>
        <begin position="34"/>
        <end position="96"/>
    </location>
</feature>
<dbReference type="InParanoid" id="A0A7E6CSX2"/>
<feature type="signal peptide" evidence="1">
    <location>
        <begin position="1"/>
        <end position="22"/>
    </location>
</feature>
<dbReference type="PANTHER" id="PTHR21312:SF36">
    <property type="entry name" value="SERINE PROTEASE INHIBITOR KAZAL-TYPE 13"/>
    <property type="match status" value="1"/>
</dbReference>
<protein>
    <submittedName>
        <fullName evidence="4">Serine protease inhibitor Kazal-type 13</fullName>
    </submittedName>
</protein>
<dbReference type="InterPro" id="IPR002350">
    <property type="entry name" value="Kazal_dom"/>
</dbReference>
<keyword evidence="3" id="KW-1185">Reference proteome</keyword>
<keyword evidence="4" id="KW-0722">Serine protease inhibitor</keyword>
<feature type="chain" id="PRO_5028970509" evidence="1">
    <location>
        <begin position="23"/>
        <end position="97"/>
    </location>
</feature>
<evidence type="ECO:0000313" key="3">
    <source>
        <dbReference type="Proteomes" id="UP000504628"/>
    </source>
</evidence>
<name>A0A7E6CSX2_9CHIR</name>
<evidence type="ECO:0000313" key="4">
    <source>
        <dbReference type="RefSeq" id="XP_035870135.1"/>
    </source>
</evidence>
<gene>
    <name evidence="4" type="primary">SPINK13</name>
</gene>
<dbReference type="PROSITE" id="PS00282">
    <property type="entry name" value="KAZAL_1"/>
    <property type="match status" value="1"/>
</dbReference>
<dbReference type="CTD" id="153218"/>
<keyword evidence="4" id="KW-0646">Protease inhibitor</keyword>
<dbReference type="Gene3D" id="3.30.60.30">
    <property type="match status" value="1"/>
</dbReference>
<dbReference type="SMART" id="SM00280">
    <property type="entry name" value="KAZAL"/>
    <property type="match status" value="1"/>
</dbReference>